<name>A0A0R3QCA8_9BILA</name>
<evidence type="ECO:0000313" key="1">
    <source>
        <dbReference type="EMBL" id="VDO14455.1"/>
    </source>
</evidence>
<evidence type="ECO:0000313" key="3">
    <source>
        <dbReference type="WBParaSite" id="BTMF_0000398801-mRNA-1"/>
    </source>
</evidence>
<dbReference type="EMBL" id="UZAG01002934">
    <property type="protein sequence ID" value="VDO14455.1"/>
    <property type="molecule type" value="Genomic_DNA"/>
</dbReference>
<dbReference type="AlphaFoldDB" id="A0A0R3QCA8"/>
<dbReference type="WBParaSite" id="BTMF_0000398801-mRNA-1">
    <property type="protein sequence ID" value="BTMF_0000398801-mRNA-1"/>
    <property type="gene ID" value="BTMF_0000398801"/>
</dbReference>
<gene>
    <name evidence="1" type="ORF">BTMF_LOCUS3290</name>
</gene>
<sequence length="75" mass="8572">MNRPTNTLKSSLKNGCHAAIAAEKLEVLVRCWLFLIGHGNCYHPRFLGKFTRGSREILVHIKAYIALTYCFAYFP</sequence>
<dbReference type="Proteomes" id="UP000280834">
    <property type="component" value="Unassembled WGS sequence"/>
</dbReference>
<accession>A0A0R3QCA8</accession>
<evidence type="ECO:0000313" key="2">
    <source>
        <dbReference type="Proteomes" id="UP000280834"/>
    </source>
</evidence>
<keyword evidence="2" id="KW-1185">Reference proteome</keyword>
<organism evidence="3">
    <name type="scientific">Brugia timori</name>
    <dbReference type="NCBI Taxonomy" id="42155"/>
    <lineage>
        <taxon>Eukaryota</taxon>
        <taxon>Metazoa</taxon>
        <taxon>Ecdysozoa</taxon>
        <taxon>Nematoda</taxon>
        <taxon>Chromadorea</taxon>
        <taxon>Rhabditida</taxon>
        <taxon>Spirurina</taxon>
        <taxon>Spiruromorpha</taxon>
        <taxon>Filarioidea</taxon>
        <taxon>Onchocercidae</taxon>
        <taxon>Brugia</taxon>
    </lineage>
</organism>
<reference evidence="1 2" key="2">
    <citation type="submission" date="2018-11" db="EMBL/GenBank/DDBJ databases">
        <authorList>
            <consortium name="Pathogen Informatics"/>
        </authorList>
    </citation>
    <scope>NUCLEOTIDE SEQUENCE [LARGE SCALE GENOMIC DNA]</scope>
</reference>
<protein>
    <submittedName>
        <fullName evidence="3">Ovule protein</fullName>
    </submittedName>
</protein>
<proteinExistence type="predicted"/>
<reference evidence="3" key="1">
    <citation type="submission" date="2017-02" db="UniProtKB">
        <authorList>
            <consortium name="WormBaseParasite"/>
        </authorList>
    </citation>
    <scope>IDENTIFICATION</scope>
</reference>